<evidence type="ECO:0000313" key="4">
    <source>
        <dbReference type="Proteomes" id="UP000472275"/>
    </source>
</evidence>
<dbReference type="PANTHER" id="PTHR35355:SF1">
    <property type="entry name" value="PROTEIN FAM229A"/>
    <property type="match status" value="1"/>
</dbReference>
<feature type="compositionally biased region" description="Low complexity" evidence="2">
    <location>
        <begin position="32"/>
        <end position="53"/>
    </location>
</feature>
<dbReference type="Ensembl" id="ENSACCT00020013017.1">
    <property type="protein sequence ID" value="ENSACCP00020012452.1"/>
    <property type="gene ID" value="ENSACCG00020008566.1"/>
</dbReference>
<feature type="region of interest" description="Disordered" evidence="2">
    <location>
        <begin position="1"/>
        <end position="99"/>
    </location>
</feature>
<name>A0A663EJF9_AQUCH</name>
<evidence type="ECO:0000313" key="3">
    <source>
        <dbReference type="Ensembl" id="ENSACCP00020012452.1"/>
    </source>
</evidence>
<dbReference type="AlphaFoldDB" id="A0A663EJF9"/>
<dbReference type="PANTHER" id="PTHR35355">
    <property type="entry name" value="PROTEIN FAM229A"/>
    <property type="match status" value="1"/>
</dbReference>
<reference evidence="3" key="2">
    <citation type="submission" date="2025-09" db="UniProtKB">
        <authorList>
            <consortium name="Ensembl"/>
        </authorList>
    </citation>
    <scope>IDENTIFICATION</scope>
</reference>
<dbReference type="Proteomes" id="UP000472275">
    <property type="component" value="Chromosome 16"/>
</dbReference>
<comment type="similarity">
    <text evidence="1">Belongs to the FAM229 family.</text>
</comment>
<evidence type="ECO:0000256" key="2">
    <source>
        <dbReference type="SAM" id="MobiDB-lite"/>
    </source>
</evidence>
<evidence type="ECO:0008006" key="5">
    <source>
        <dbReference type="Google" id="ProtNLM"/>
    </source>
</evidence>
<dbReference type="GeneTree" id="ENSGT00950000184358"/>
<reference evidence="3" key="1">
    <citation type="submission" date="2025-08" db="UniProtKB">
        <authorList>
            <consortium name="Ensembl"/>
        </authorList>
    </citation>
    <scope>IDENTIFICATION</scope>
</reference>
<dbReference type="InterPro" id="IPR028025">
    <property type="entry name" value="FAM229"/>
</dbReference>
<sequence length="133" mass="14162">HGARARDPRGAHSQRCPRPPLRGWLGSPHVRPVLSSLPGVSCSPSSSTHSPPVRRIQGPAMNSQQTPQARRFPIEAGDCPSSAVPPETQEPVGAERSVGRQLRRCPGSHCLTLPNVPIDVFIAMGGSGRPRTT</sequence>
<organism evidence="3 4">
    <name type="scientific">Aquila chrysaetos chrysaetos</name>
    <dbReference type="NCBI Taxonomy" id="223781"/>
    <lineage>
        <taxon>Eukaryota</taxon>
        <taxon>Metazoa</taxon>
        <taxon>Chordata</taxon>
        <taxon>Craniata</taxon>
        <taxon>Vertebrata</taxon>
        <taxon>Euteleostomi</taxon>
        <taxon>Archelosauria</taxon>
        <taxon>Archosauria</taxon>
        <taxon>Dinosauria</taxon>
        <taxon>Saurischia</taxon>
        <taxon>Theropoda</taxon>
        <taxon>Coelurosauria</taxon>
        <taxon>Aves</taxon>
        <taxon>Neognathae</taxon>
        <taxon>Neoaves</taxon>
        <taxon>Telluraves</taxon>
        <taxon>Accipitrimorphae</taxon>
        <taxon>Accipitriformes</taxon>
        <taxon>Accipitridae</taxon>
        <taxon>Accipitrinae</taxon>
        <taxon>Aquila</taxon>
    </lineage>
</organism>
<dbReference type="InParanoid" id="A0A663EJF9"/>
<keyword evidence="4" id="KW-1185">Reference proteome</keyword>
<proteinExistence type="inferred from homology"/>
<protein>
    <recommendedName>
        <fullName evidence="5">Family with sequence similarity 229 member A</fullName>
    </recommendedName>
</protein>
<evidence type="ECO:0000256" key="1">
    <source>
        <dbReference type="ARBA" id="ARBA00009958"/>
    </source>
</evidence>
<feature type="compositionally biased region" description="Basic and acidic residues" evidence="2">
    <location>
        <begin position="1"/>
        <end position="10"/>
    </location>
</feature>
<dbReference type="Pfam" id="PF14982">
    <property type="entry name" value="UPF0731"/>
    <property type="match status" value="1"/>
</dbReference>
<accession>A0A663EJF9</accession>